<dbReference type="RefSeq" id="WP_139295111.1">
    <property type="nucleotide sequence ID" value="NZ_LR882967.1"/>
</dbReference>
<accession>A0A9W4CF29</accession>
<dbReference type="Proteomes" id="UP001153719">
    <property type="component" value="Chromosome"/>
</dbReference>
<dbReference type="EMBL" id="LR882967">
    <property type="protein sequence ID" value="CAD5920304.1"/>
    <property type="molecule type" value="Genomic_DNA"/>
</dbReference>
<gene>
    <name evidence="1" type="ORF">NO713_00617</name>
</gene>
<organism evidence="1 2">
    <name type="scientific">Planktothrix pseudagardhii</name>
    <dbReference type="NCBI Taxonomy" id="132604"/>
    <lineage>
        <taxon>Bacteria</taxon>
        <taxon>Bacillati</taxon>
        <taxon>Cyanobacteriota</taxon>
        <taxon>Cyanophyceae</taxon>
        <taxon>Oscillatoriophycideae</taxon>
        <taxon>Oscillatoriales</taxon>
        <taxon>Microcoleaceae</taxon>
        <taxon>Planktothrix</taxon>
    </lineage>
</organism>
<name>A0A9W4CF29_9CYAN</name>
<dbReference type="AlphaFoldDB" id="A0A9W4CF29"/>
<proteinExistence type="predicted"/>
<sequence length="650" mass="75466">MGRQRPRLNRLAIVNRFMEMTAVLQYLNSREIKGVSLFGDDANPRKYYYIQQQPRLTSDEKGKPKLGLIQYRDDKQEITGGYFTLEVNLGVKEETLGEIAKQLETDRHSLEQVPLVDGTVTLTILNNSYSAKPSLFGDNQAVFSVELGRDEVTLLKQALFQSAFAPIGVAYCLDYFATRPAYSFRIRAELDRVQKHIEEHYDINLIFFSINIDNIVDSLVESSVLEIEEENAVPLEEQTAAATQSRDRIVQEIKQMVLATFFKPKFGPIQETGGGGFSFPMGFSYYKLDITQIDRRSFNLAINEQAAVRRSIYPQGYLQGLLSGIQQGNFKPDDFITSIDLENSFFQKRQVAVICRANFERDDINHIQVTLTYGEISDRERVVFLWSSTDRETAIWSASTKWDSTLNKKVMQRDVKVSYKVIFNISNYSGRPQQVESRETVTDRDNLEIFPYDDLYLNEQIPIFTPQSFPWDRYRSVKVEVRYLDEDNLIRQEQTFNLRQNNSALTWTMFVRDFKRRQFLYKLTYYPYQAGDFWETPEWPCQEQIIVRDPFQLKRKVTVVLLTVNWSEIRTVYLELSYKDPENSLPIQSVCLEFSPLKSRCQTFEANQRLPDCKRVDYRVIVCFNQGAKEILKSATVGNRILLGLDVKAP</sequence>
<dbReference type="KEGG" id="ppsu:NO713_00617"/>
<evidence type="ECO:0000313" key="2">
    <source>
        <dbReference type="Proteomes" id="UP001153719"/>
    </source>
</evidence>
<keyword evidence="2" id="KW-1185">Reference proteome</keyword>
<evidence type="ECO:0000313" key="1">
    <source>
        <dbReference type="EMBL" id="CAD5920304.1"/>
    </source>
</evidence>
<reference evidence="1" key="1">
    <citation type="submission" date="2020-09" db="EMBL/GenBank/DDBJ databases">
        <authorList>
            <person name="Blom J."/>
        </authorList>
    </citation>
    <scope>NUCLEOTIDE SEQUENCE</scope>
    <source>
        <strain evidence="1">No.713</strain>
    </source>
</reference>
<protein>
    <submittedName>
        <fullName evidence="1">Uncharacterized protein</fullName>
    </submittedName>
</protein>